<dbReference type="NCBIfam" id="TIGR00125">
    <property type="entry name" value="cyt_tran_rel"/>
    <property type="match status" value="2"/>
</dbReference>
<evidence type="ECO:0000256" key="3">
    <source>
        <dbReference type="ARBA" id="ARBA00022516"/>
    </source>
</evidence>
<dbReference type="InterPro" id="IPR044608">
    <property type="entry name" value="Ect1/PCYT2"/>
</dbReference>
<evidence type="ECO:0000256" key="6">
    <source>
        <dbReference type="ARBA" id="ARBA00023098"/>
    </source>
</evidence>
<comment type="pathway">
    <text evidence="9">Phospholipid metabolism; phosphatidylethanolamine biosynthesis; phosphatidylethanolamine from ethanolamine: step 2/3.</text>
</comment>
<dbReference type="GO" id="GO:0004306">
    <property type="term" value="F:ethanolamine-phosphate cytidylyltransferase activity"/>
    <property type="evidence" value="ECO:0007669"/>
    <property type="project" value="UniProtKB-EC"/>
</dbReference>
<keyword evidence="7" id="KW-0594">Phospholipid biosynthesis</keyword>
<evidence type="ECO:0000256" key="9">
    <source>
        <dbReference type="ARBA" id="ARBA00024191"/>
    </source>
</evidence>
<sequence>MESSPVWAQLWSLVPVVGNFDIHAWIRWFLTSKIITEIVIATERVLKSVGVKPPYPDEEHVGICIAATAATLFSYYVFFGNRHQRRRKRLQAELRAAQERVQLLEEKLVEAEVLGDDATSGRQVRIWMDGAFDMMHYGHMNAFRQGRALGTYLVVGVNSDKSITECKGPPVMNDAERLMAVEGCKFVDEVVTDVPYVMDAEYIAHIMDKYNIDFVVHGDDPCIVNGRDVYETAKAMGKYRSIPRTEGVSTTDIVGRMLLRSREHHSTRLGDDKSALPRLASGKGSAIGKDQGSAQIAVRSQFLTTSRMLRLFSAGVKAPPKGARVVYIDGAWDMFHAGHVAILKEARAFGDYLIAGVHGDDTVNARRGLNMPIMNLNERVLSVLGCAYVDDVLIDAPADVTREMVASLSICAVIQGTVNDNDWGDGGGGDGASTGSESASDEGDEGDAGGSGEEVALRRRRRKQVRDEYAVAKALNMYHRIGSPSCLTVKEIMGRIQKNQEAFEKKFAKKKKAEDEYYKGRYNMNAPPASAP</sequence>
<dbReference type="EC" id="2.7.7.14" evidence="10"/>
<name>A0A836CFT5_9STRA</name>
<comment type="similarity">
    <text evidence="2">Belongs to the cytidylyltransferase family.</text>
</comment>
<dbReference type="OrthoDB" id="40021at2759"/>
<keyword evidence="4 15" id="KW-0808">Transferase</keyword>
<keyword evidence="16" id="KW-1185">Reference proteome</keyword>
<dbReference type="InterPro" id="IPR004821">
    <property type="entry name" value="Cyt_trans-like"/>
</dbReference>
<gene>
    <name evidence="15" type="ORF">JKP88DRAFT_269695</name>
</gene>
<evidence type="ECO:0000256" key="12">
    <source>
        <dbReference type="SAM" id="Coils"/>
    </source>
</evidence>
<feature type="coiled-coil region" evidence="12">
    <location>
        <begin position="80"/>
        <end position="114"/>
    </location>
</feature>
<evidence type="ECO:0000256" key="8">
    <source>
        <dbReference type="ARBA" id="ARBA00023264"/>
    </source>
</evidence>
<evidence type="ECO:0000256" key="2">
    <source>
        <dbReference type="ARBA" id="ARBA00010101"/>
    </source>
</evidence>
<dbReference type="PANTHER" id="PTHR45780">
    <property type="entry name" value="ETHANOLAMINE-PHOSPHATE CYTIDYLYLTRANSFERASE"/>
    <property type="match status" value="1"/>
</dbReference>
<dbReference type="PANTHER" id="PTHR45780:SF2">
    <property type="entry name" value="ETHANOLAMINE-PHOSPHATE CYTIDYLYLTRANSFERASE"/>
    <property type="match status" value="1"/>
</dbReference>
<evidence type="ECO:0000256" key="1">
    <source>
        <dbReference type="ARBA" id="ARBA00005189"/>
    </source>
</evidence>
<feature type="domain" description="Cytidyltransferase-like" evidence="14">
    <location>
        <begin position="328"/>
        <end position="416"/>
    </location>
</feature>
<dbReference type="CDD" id="cd02174">
    <property type="entry name" value="CCT"/>
    <property type="match status" value="1"/>
</dbReference>
<evidence type="ECO:0000256" key="5">
    <source>
        <dbReference type="ARBA" id="ARBA00022695"/>
    </source>
</evidence>
<keyword evidence="12" id="KW-0175">Coiled coil</keyword>
<keyword evidence="3" id="KW-0444">Lipid biosynthesis</keyword>
<evidence type="ECO:0000256" key="7">
    <source>
        <dbReference type="ARBA" id="ARBA00023209"/>
    </source>
</evidence>
<dbReference type="GO" id="GO:0005737">
    <property type="term" value="C:cytoplasm"/>
    <property type="evidence" value="ECO:0007669"/>
    <property type="project" value="TreeGrafter"/>
</dbReference>
<evidence type="ECO:0000256" key="10">
    <source>
        <dbReference type="ARBA" id="ARBA00024221"/>
    </source>
</evidence>
<keyword evidence="8" id="KW-1208">Phospholipid metabolism</keyword>
<evidence type="ECO:0000259" key="14">
    <source>
        <dbReference type="Pfam" id="PF01467"/>
    </source>
</evidence>
<evidence type="ECO:0000256" key="11">
    <source>
        <dbReference type="ARBA" id="ARBA00031473"/>
    </source>
</evidence>
<dbReference type="InterPro" id="IPR014729">
    <property type="entry name" value="Rossmann-like_a/b/a_fold"/>
</dbReference>
<dbReference type="EMBL" id="JAFCMP010000146">
    <property type="protein sequence ID" value="KAG5184915.1"/>
    <property type="molecule type" value="Genomic_DNA"/>
</dbReference>
<comment type="caution">
    <text evidence="15">The sequence shown here is derived from an EMBL/GenBank/DDBJ whole genome shotgun (WGS) entry which is preliminary data.</text>
</comment>
<dbReference type="Pfam" id="PF01467">
    <property type="entry name" value="CTP_transf_like"/>
    <property type="match status" value="2"/>
</dbReference>
<dbReference type="UniPathway" id="UPA00558">
    <property type="reaction ID" value="UER00742"/>
</dbReference>
<reference evidence="15" key="1">
    <citation type="submission" date="2021-02" db="EMBL/GenBank/DDBJ databases">
        <title>First Annotated Genome of the Yellow-green Alga Tribonema minus.</title>
        <authorList>
            <person name="Mahan K.M."/>
        </authorList>
    </citation>
    <scope>NUCLEOTIDE SEQUENCE</scope>
    <source>
        <strain evidence="15">UTEX B ZZ1240</strain>
    </source>
</reference>
<accession>A0A836CFT5</accession>
<evidence type="ECO:0000313" key="16">
    <source>
        <dbReference type="Proteomes" id="UP000664859"/>
    </source>
</evidence>
<feature type="domain" description="Cytidyltransferase-like" evidence="14">
    <location>
        <begin position="128"/>
        <end position="255"/>
    </location>
</feature>
<feature type="region of interest" description="Disordered" evidence="13">
    <location>
        <begin position="264"/>
        <end position="288"/>
    </location>
</feature>
<protein>
    <recommendedName>
        <fullName evidence="10">ethanolamine-phosphate cytidylyltransferase</fullName>
        <ecNumber evidence="10">2.7.7.14</ecNumber>
    </recommendedName>
    <alternativeName>
        <fullName evidence="11">CTP:phosphoethanolamine cytidylyltransferase</fullName>
    </alternativeName>
</protein>
<comment type="pathway">
    <text evidence="1">Lipid metabolism.</text>
</comment>
<proteinExistence type="inferred from homology"/>
<dbReference type="SUPFAM" id="SSF52374">
    <property type="entry name" value="Nucleotidylyl transferase"/>
    <property type="match status" value="2"/>
</dbReference>
<dbReference type="Proteomes" id="UP000664859">
    <property type="component" value="Unassembled WGS sequence"/>
</dbReference>
<keyword evidence="6" id="KW-0443">Lipid metabolism</keyword>
<evidence type="ECO:0000313" key="15">
    <source>
        <dbReference type="EMBL" id="KAG5184915.1"/>
    </source>
</evidence>
<dbReference type="InterPro" id="IPR041723">
    <property type="entry name" value="CCT"/>
</dbReference>
<dbReference type="AlphaFoldDB" id="A0A836CFT5"/>
<feature type="region of interest" description="Disordered" evidence="13">
    <location>
        <begin position="422"/>
        <end position="460"/>
    </location>
</feature>
<organism evidence="15 16">
    <name type="scientific">Tribonema minus</name>
    <dbReference type="NCBI Taxonomy" id="303371"/>
    <lineage>
        <taxon>Eukaryota</taxon>
        <taxon>Sar</taxon>
        <taxon>Stramenopiles</taxon>
        <taxon>Ochrophyta</taxon>
        <taxon>PX clade</taxon>
        <taxon>Xanthophyceae</taxon>
        <taxon>Tribonematales</taxon>
        <taxon>Tribonemataceae</taxon>
        <taxon>Tribonema</taxon>
    </lineage>
</organism>
<evidence type="ECO:0000256" key="4">
    <source>
        <dbReference type="ARBA" id="ARBA00022679"/>
    </source>
</evidence>
<dbReference type="Gene3D" id="3.40.50.620">
    <property type="entry name" value="HUPs"/>
    <property type="match status" value="2"/>
</dbReference>
<feature type="compositionally biased region" description="Basic and acidic residues" evidence="13">
    <location>
        <begin position="264"/>
        <end position="275"/>
    </location>
</feature>
<evidence type="ECO:0000256" key="13">
    <source>
        <dbReference type="SAM" id="MobiDB-lite"/>
    </source>
</evidence>
<keyword evidence="5 15" id="KW-0548">Nucleotidyltransferase</keyword>
<dbReference type="GO" id="GO:0006646">
    <property type="term" value="P:phosphatidylethanolamine biosynthetic process"/>
    <property type="evidence" value="ECO:0007669"/>
    <property type="project" value="UniProtKB-UniPathway"/>
</dbReference>